<accession>A0ABV6S8F1</accession>
<dbReference type="Proteomes" id="UP001589858">
    <property type="component" value="Unassembled WGS sequence"/>
</dbReference>
<proteinExistence type="predicted"/>
<evidence type="ECO:0000256" key="1">
    <source>
        <dbReference type="ARBA" id="ARBA00023002"/>
    </source>
</evidence>
<dbReference type="InterPro" id="IPR036661">
    <property type="entry name" value="Luciferase-like_sf"/>
</dbReference>
<dbReference type="InterPro" id="IPR011251">
    <property type="entry name" value="Luciferase-like_dom"/>
</dbReference>
<keyword evidence="5" id="KW-1185">Reference proteome</keyword>
<dbReference type="InterPro" id="IPR050766">
    <property type="entry name" value="Bact_Lucif_Oxidored"/>
</dbReference>
<evidence type="ECO:0000313" key="5">
    <source>
        <dbReference type="Proteomes" id="UP001589858"/>
    </source>
</evidence>
<evidence type="ECO:0000256" key="2">
    <source>
        <dbReference type="ARBA" id="ARBA00023033"/>
    </source>
</evidence>
<sequence>MRELGFGYLYDMRNPAPWHRPPEALHAEVLDVIAETEALGFDGAWVPEHHLAEDGYMTSPMVLLAAIAARTKRMALGSGIALAPLYEPLRFAEDCAVLDALSGGRLRMGLAIGYRAREYAAHGLDFRQRGARFDEFLQVVRRLWAGETVDFAGAHFRLDGARIAALSSRGQVPLYIGGFAPRAMERVARYGDGYFGNAEVWPLYRQKLEEQGKDPAEAHVWVQELTLVVAHDKTAAMEELAPHFLHVTNSYAAWMAEDSAVGIDDPAMKAMDLESFKASGALRILTPTEAIDHFRRLREQAPVEHVTMMMPPGLPAERFLAYAKVFADEVIPAFR</sequence>
<name>A0ABV6S8F1_9SPHN</name>
<reference evidence="4 5" key="1">
    <citation type="submission" date="2024-09" db="EMBL/GenBank/DDBJ databases">
        <authorList>
            <person name="Sun Q."/>
            <person name="Mori K."/>
        </authorList>
    </citation>
    <scope>NUCLEOTIDE SEQUENCE [LARGE SCALE GENOMIC DNA]</scope>
    <source>
        <strain evidence="4 5">CICC 11035S</strain>
    </source>
</reference>
<dbReference type="PANTHER" id="PTHR30137:SF8">
    <property type="entry name" value="BLR5498 PROTEIN"/>
    <property type="match status" value="1"/>
</dbReference>
<dbReference type="SUPFAM" id="SSF51679">
    <property type="entry name" value="Bacterial luciferase-like"/>
    <property type="match status" value="1"/>
</dbReference>
<feature type="domain" description="Luciferase-like" evidence="3">
    <location>
        <begin position="24"/>
        <end position="258"/>
    </location>
</feature>
<dbReference type="GO" id="GO:0016491">
    <property type="term" value="F:oxidoreductase activity"/>
    <property type="evidence" value="ECO:0007669"/>
    <property type="project" value="UniProtKB-KW"/>
</dbReference>
<evidence type="ECO:0000313" key="4">
    <source>
        <dbReference type="EMBL" id="MFC0685518.1"/>
    </source>
</evidence>
<dbReference type="RefSeq" id="WP_267222373.1">
    <property type="nucleotide sequence ID" value="NZ_JAPCWC010000015.1"/>
</dbReference>
<evidence type="ECO:0000259" key="3">
    <source>
        <dbReference type="Pfam" id="PF00296"/>
    </source>
</evidence>
<dbReference type="Pfam" id="PF00296">
    <property type="entry name" value="Bac_luciferase"/>
    <property type="match status" value="1"/>
</dbReference>
<protein>
    <submittedName>
        <fullName evidence="4">LLM class flavin-dependent oxidoreductase</fullName>
        <ecNumber evidence="4">1.-.-.-</ecNumber>
    </submittedName>
</protein>
<dbReference type="EMBL" id="JBHLTM010000050">
    <property type="protein sequence ID" value="MFC0685518.1"/>
    <property type="molecule type" value="Genomic_DNA"/>
</dbReference>
<gene>
    <name evidence="4" type="ORF">ACFFF8_13010</name>
</gene>
<organism evidence="4 5">
    <name type="scientific">Novosphingobium clariflavum</name>
    <dbReference type="NCBI Taxonomy" id="2029884"/>
    <lineage>
        <taxon>Bacteria</taxon>
        <taxon>Pseudomonadati</taxon>
        <taxon>Pseudomonadota</taxon>
        <taxon>Alphaproteobacteria</taxon>
        <taxon>Sphingomonadales</taxon>
        <taxon>Sphingomonadaceae</taxon>
        <taxon>Novosphingobium</taxon>
    </lineage>
</organism>
<keyword evidence="1 4" id="KW-0560">Oxidoreductase</keyword>
<dbReference type="PANTHER" id="PTHR30137">
    <property type="entry name" value="LUCIFERASE-LIKE MONOOXYGENASE"/>
    <property type="match status" value="1"/>
</dbReference>
<comment type="caution">
    <text evidence="4">The sequence shown here is derived from an EMBL/GenBank/DDBJ whole genome shotgun (WGS) entry which is preliminary data.</text>
</comment>
<dbReference type="EC" id="1.-.-.-" evidence="4"/>
<keyword evidence="2" id="KW-0503">Monooxygenase</keyword>
<dbReference type="Gene3D" id="3.20.20.30">
    <property type="entry name" value="Luciferase-like domain"/>
    <property type="match status" value="1"/>
</dbReference>